<dbReference type="Gene3D" id="1.25.40.10">
    <property type="entry name" value="Tetratricopeptide repeat domain"/>
    <property type="match status" value="1"/>
</dbReference>
<dbReference type="InterPro" id="IPR011990">
    <property type="entry name" value="TPR-like_helical_dom_sf"/>
</dbReference>
<dbReference type="InterPro" id="IPR050767">
    <property type="entry name" value="Sel1_AlgK"/>
</dbReference>
<protein>
    <submittedName>
        <fullName evidence="2">Sel1 repeat family protein</fullName>
    </submittedName>
</protein>
<dbReference type="AlphaFoldDB" id="A0AAP9W026"/>
<feature type="chain" id="PRO_5043043881" evidence="1">
    <location>
        <begin position="25"/>
        <end position="328"/>
    </location>
</feature>
<evidence type="ECO:0000313" key="3">
    <source>
        <dbReference type="Proteomes" id="UP000516316"/>
    </source>
</evidence>
<name>A0AAP9W026_9PSED</name>
<feature type="signal peptide" evidence="1">
    <location>
        <begin position="1"/>
        <end position="24"/>
    </location>
</feature>
<dbReference type="PANTHER" id="PTHR11102">
    <property type="entry name" value="SEL-1-LIKE PROTEIN"/>
    <property type="match status" value="1"/>
</dbReference>
<proteinExistence type="predicted"/>
<dbReference type="Proteomes" id="UP000516316">
    <property type="component" value="Chromosome"/>
</dbReference>
<sequence length="328" mass="36772">MKARKMSKTLVYLLFLTVYANANAGVPQEQKTAKDTGIELYNQFKAISAIPYLKVAAEGGDDDAQYYLGEAIRKNKRYIDEEAQQAYQDSAKQGNVYSMIRLSQIDNDLCSAMSNCPESERTPKEWLEVAKDTASKGAAQGNGESMYLMYELSGDKTWLKKSAEHNYPLAQYLLATEYKEGADFFWLPSSRANAVEHWMKASAEGGYPRGMMNYAEVLYNKKDLEGFRNWTEKAAEAGYTEGVFGYGYSLSGKYPEQGFPLDLVKSYALLSLLLELDGGGSAKDAAEYVLPKIKEKMTQLQITEAEKMSSVWKASHPPLSFFPFKLSR</sequence>
<evidence type="ECO:0000256" key="1">
    <source>
        <dbReference type="SAM" id="SignalP"/>
    </source>
</evidence>
<keyword evidence="1" id="KW-0732">Signal</keyword>
<reference evidence="2 3" key="1">
    <citation type="submission" date="2020-09" db="EMBL/GenBank/DDBJ databases">
        <title>The Genome Sequence of Pseudomonas chlororaphis strain Qlu-1 - A phenazine-derivative-producing strain.</title>
        <authorList>
            <person name="Li L."/>
            <person name="Liu K."/>
        </authorList>
    </citation>
    <scope>NUCLEOTIDE SEQUENCE [LARGE SCALE GENOMIC DNA]</scope>
    <source>
        <strain evidence="3">qlu-1</strain>
    </source>
</reference>
<accession>A0AAP9W026</accession>
<gene>
    <name evidence="2" type="ORF">HLB40_14375</name>
</gene>
<dbReference type="PANTHER" id="PTHR11102:SF160">
    <property type="entry name" value="ERAD-ASSOCIATED E3 UBIQUITIN-PROTEIN LIGASE COMPONENT HRD3"/>
    <property type="match status" value="1"/>
</dbReference>
<dbReference type="EMBL" id="CP061079">
    <property type="protein sequence ID" value="QNR50656.1"/>
    <property type="molecule type" value="Genomic_DNA"/>
</dbReference>
<dbReference type="SUPFAM" id="SSF81901">
    <property type="entry name" value="HCP-like"/>
    <property type="match status" value="1"/>
</dbReference>
<evidence type="ECO:0000313" key="2">
    <source>
        <dbReference type="EMBL" id="QNR50656.1"/>
    </source>
</evidence>
<organism evidence="2 3">
    <name type="scientific">Pseudomonas chlororaphis</name>
    <dbReference type="NCBI Taxonomy" id="587753"/>
    <lineage>
        <taxon>Bacteria</taxon>
        <taxon>Pseudomonadati</taxon>
        <taxon>Pseudomonadota</taxon>
        <taxon>Gammaproteobacteria</taxon>
        <taxon>Pseudomonadales</taxon>
        <taxon>Pseudomonadaceae</taxon>
        <taxon>Pseudomonas</taxon>
    </lineage>
</organism>